<dbReference type="Pfam" id="PF06985">
    <property type="entry name" value="HET"/>
    <property type="match status" value="1"/>
</dbReference>
<dbReference type="PANTHER" id="PTHR24148:SF78">
    <property type="entry name" value="HETEROKARYON INCOMPATIBILITY DOMAIN-CONTAINING PROTEIN"/>
    <property type="match status" value="1"/>
</dbReference>
<dbReference type="EMBL" id="MU865929">
    <property type="protein sequence ID" value="KAK4451295.1"/>
    <property type="molecule type" value="Genomic_DNA"/>
</dbReference>
<dbReference type="AlphaFoldDB" id="A0AAV9GUI4"/>
<dbReference type="InterPro" id="IPR010730">
    <property type="entry name" value="HET"/>
</dbReference>
<protein>
    <submittedName>
        <fullName evidence="3">Heterokaryon incompatibility protein-domain-containing protein</fullName>
    </submittedName>
</protein>
<proteinExistence type="predicted"/>
<dbReference type="PANTHER" id="PTHR24148">
    <property type="entry name" value="ANKYRIN REPEAT DOMAIN-CONTAINING PROTEIN 39 HOMOLOG-RELATED"/>
    <property type="match status" value="1"/>
</dbReference>
<evidence type="ECO:0000256" key="1">
    <source>
        <dbReference type="SAM" id="MobiDB-lite"/>
    </source>
</evidence>
<name>A0AAV9GUI4_9PEZI</name>
<sequence>MSPSSSHCNASRSPDMPDGIPHHGDDSNSVPVTYSYTPLPKDSIHLLRLLPDKNRSSPVKCRLSTCAFLKTGRSHPYEALSYVWGSEAYRKVIVLDDKDIEIGSSLYDALIHLRDDFFERVLWVDALCIKQQDNFEKGVQVQAMALIYAKATRVVVWLGMDEGNGEQALEELRFAATRTQVNREFTHNPSPSVLHLVKRPWFERV</sequence>
<dbReference type="InterPro" id="IPR052895">
    <property type="entry name" value="HetReg/Transcr_Mod"/>
</dbReference>
<reference evidence="3" key="1">
    <citation type="journal article" date="2023" name="Mol. Phylogenet. Evol.">
        <title>Genome-scale phylogeny and comparative genomics of the fungal order Sordariales.</title>
        <authorList>
            <person name="Hensen N."/>
            <person name="Bonometti L."/>
            <person name="Westerberg I."/>
            <person name="Brannstrom I.O."/>
            <person name="Guillou S."/>
            <person name="Cros-Aarteil S."/>
            <person name="Calhoun S."/>
            <person name="Haridas S."/>
            <person name="Kuo A."/>
            <person name="Mondo S."/>
            <person name="Pangilinan J."/>
            <person name="Riley R."/>
            <person name="LaButti K."/>
            <person name="Andreopoulos B."/>
            <person name="Lipzen A."/>
            <person name="Chen C."/>
            <person name="Yan M."/>
            <person name="Daum C."/>
            <person name="Ng V."/>
            <person name="Clum A."/>
            <person name="Steindorff A."/>
            <person name="Ohm R.A."/>
            <person name="Martin F."/>
            <person name="Silar P."/>
            <person name="Natvig D.O."/>
            <person name="Lalanne C."/>
            <person name="Gautier V."/>
            <person name="Ament-Velasquez S.L."/>
            <person name="Kruys A."/>
            <person name="Hutchinson M.I."/>
            <person name="Powell A.J."/>
            <person name="Barry K."/>
            <person name="Miller A.N."/>
            <person name="Grigoriev I.V."/>
            <person name="Debuchy R."/>
            <person name="Gladieux P."/>
            <person name="Hiltunen Thoren M."/>
            <person name="Johannesson H."/>
        </authorList>
    </citation>
    <scope>NUCLEOTIDE SEQUENCE</scope>
    <source>
        <strain evidence="3">PSN243</strain>
    </source>
</reference>
<evidence type="ECO:0000259" key="2">
    <source>
        <dbReference type="Pfam" id="PF06985"/>
    </source>
</evidence>
<evidence type="ECO:0000313" key="4">
    <source>
        <dbReference type="Proteomes" id="UP001321760"/>
    </source>
</evidence>
<gene>
    <name evidence="3" type="ORF">QBC34DRAFT_458983</name>
</gene>
<feature type="region of interest" description="Disordered" evidence="1">
    <location>
        <begin position="1"/>
        <end position="24"/>
    </location>
</feature>
<reference evidence="3" key="2">
    <citation type="submission" date="2023-05" db="EMBL/GenBank/DDBJ databases">
        <authorList>
            <consortium name="Lawrence Berkeley National Laboratory"/>
            <person name="Steindorff A."/>
            <person name="Hensen N."/>
            <person name="Bonometti L."/>
            <person name="Westerberg I."/>
            <person name="Brannstrom I.O."/>
            <person name="Guillou S."/>
            <person name="Cros-Aarteil S."/>
            <person name="Calhoun S."/>
            <person name="Haridas S."/>
            <person name="Kuo A."/>
            <person name="Mondo S."/>
            <person name="Pangilinan J."/>
            <person name="Riley R."/>
            <person name="Labutti K."/>
            <person name="Andreopoulos B."/>
            <person name="Lipzen A."/>
            <person name="Chen C."/>
            <person name="Yanf M."/>
            <person name="Daum C."/>
            <person name="Ng V."/>
            <person name="Clum A."/>
            <person name="Ohm R."/>
            <person name="Martin F."/>
            <person name="Silar P."/>
            <person name="Natvig D."/>
            <person name="Lalanne C."/>
            <person name="Gautier V."/>
            <person name="Ament-Velasquez S.L."/>
            <person name="Kruys A."/>
            <person name="Hutchinson M.I."/>
            <person name="Powell A.J."/>
            <person name="Barry K."/>
            <person name="Miller A.N."/>
            <person name="Grigoriev I.V."/>
            <person name="Debuchy R."/>
            <person name="Gladieux P."/>
            <person name="Thoren M.H."/>
            <person name="Johannesson H."/>
        </authorList>
    </citation>
    <scope>NUCLEOTIDE SEQUENCE</scope>
    <source>
        <strain evidence="3">PSN243</strain>
    </source>
</reference>
<keyword evidence="4" id="KW-1185">Reference proteome</keyword>
<comment type="caution">
    <text evidence="3">The sequence shown here is derived from an EMBL/GenBank/DDBJ whole genome shotgun (WGS) entry which is preliminary data.</text>
</comment>
<feature type="domain" description="Heterokaryon incompatibility" evidence="2">
    <location>
        <begin position="77"/>
        <end position="205"/>
    </location>
</feature>
<accession>A0AAV9GUI4</accession>
<feature type="compositionally biased region" description="Polar residues" evidence="1">
    <location>
        <begin position="1"/>
        <end position="12"/>
    </location>
</feature>
<dbReference type="Proteomes" id="UP001321760">
    <property type="component" value="Unassembled WGS sequence"/>
</dbReference>
<evidence type="ECO:0000313" key="3">
    <source>
        <dbReference type="EMBL" id="KAK4451295.1"/>
    </source>
</evidence>
<organism evidence="3 4">
    <name type="scientific">Podospora aff. communis PSN243</name>
    <dbReference type="NCBI Taxonomy" id="3040156"/>
    <lineage>
        <taxon>Eukaryota</taxon>
        <taxon>Fungi</taxon>
        <taxon>Dikarya</taxon>
        <taxon>Ascomycota</taxon>
        <taxon>Pezizomycotina</taxon>
        <taxon>Sordariomycetes</taxon>
        <taxon>Sordariomycetidae</taxon>
        <taxon>Sordariales</taxon>
        <taxon>Podosporaceae</taxon>
        <taxon>Podospora</taxon>
    </lineage>
</organism>